<sequence length="307" mass="34396">MLLRIAIGWHFLYEGLEKVETTRKAGKAFTAEPYLRFSTGPLAPVFRGLIPDVNSIHKLNPDDRKASWKADVDRIASHYHFDQAQRDKAQLELKDSEDYADIWFEDHETKENRRKYFVELGKVQAIEQNPNALSYERERAAAKRKDLDADRRSLIADLDARGESLRSAVTLLATPEQQKSAGPVVPPRTTLDWVNLSTMWGLVIMGVCLILGLFSPLAALAGAVFLGQIYLSMPPWPGLPANPMAEGHYFIVNKNLIEMLACLALACIPTGSWIGIDALLFGGRRRRRELARELAEAESEPASARSR</sequence>
<dbReference type="EMBL" id="CP155447">
    <property type="protein sequence ID" value="XBH04004.1"/>
    <property type="molecule type" value="Genomic_DNA"/>
</dbReference>
<feature type="transmembrane region" description="Helical" evidence="1">
    <location>
        <begin position="202"/>
        <end position="231"/>
    </location>
</feature>
<name>A0AAU7CFH0_9BACT</name>
<keyword evidence="1" id="KW-0812">Transmembrane</keyword>
<dbReference type="AlphaFoldDB" id="A0AAU7CFH0"/>
<keyword evidence="1" id="KW-0472">Membrane</keyword>
<dbReference type="RefSeq" id="WP_406696748.1">
    <property type="nucleotide sequence ID" value="NZ_CP155447.1"/>
</dbReference>
<reference evidence="2" key="1">
    <citation type="submission" date="2024-05" db="EMBL/GenBank/DDBJ databases">
        <title>Planctomycetes of the genus Singulisphaera possess chitinolytic capabilities.</title>
        <authorList>
            <person name="Ivanova A."/>
        </authorList>
    </citation>
    <scope>NUCLEOTIDE SEQUENCE</scope>
    <source>
        <strain evidence="2">Ch08T</strain>
    </source>
</reference>
<proteinExistence type="predicted"/>
<evidence type="ECO:0000256" key="1">
    <source>
        <dbReference type="SAM" id="Phobius"/>
    </source>
</evidence>
<keyword evidence="1" id="KW-1133">Transmembrane helix</keyword>
<accession>A0AAU7CFH0</accession>
<organism evidence="2">
    <name type="scientific">Singulisphaera sp. Ch08</name>
    <dbReference type="NCBI Taxonomy" id="3120278"/>
    <lineage>
        <taxon>Bacteria</taxon>
        <taxon>Pseudomonadati</taxon>
        <taxon>Planctomycetota</taxon>
        <taxon>Planctomycetia</taxon>
        <taxon>Isosphaerales</taxon>
        <taxon>Isosphaeraceae</taxon>
        <taxon>Singulisphaera</taxon>
    </lineage>
</organism>
<feature type="transmembrane region" description="Helical" evidence="1">
    <location>
        <begin position="256"/>
        <end position="282"/>
    </location>
</feature>
<protein>
    <submittedName>
        <fullName evidence="2">DoxX family protein</fullName>
    </submittedName>
</protein>
<evidence type="ECO:0000313" key="2">
    <source>
        <dbReference type="EMBL" id="XBH04004.1"/>
    </source>
</evidence>
<gene>
    <name evidence="2" type="ORF">V5E97_37750</name>
</gene>